<evidence type="ECO:0000256" key="1">
    <source>
        <dbReference type="SAM" id="MobiDB-lite"/>
    </source>
</evidence>
<accession>A0A4Z1ITR7</accession>
<evidence type="ECO:0000313" key="3">
    <source>
        <dbReference type="Proteomes" id="UP000297527"/>
    </source>
</evidence>
<name>A0A4Z1ITR7_9HELO</name>
<dbReference type="AlphaFoldDB" id="A0A4Z1ITR7"/>
<keyword evidence="3" id="KW-1185">Reference proteome</keyword>
<feature type="region of interest" description="Disordered" evidence="1">
    <location>
        <begin position="38"/>
        <end position="66"/>
    </location>
</feature>
<dbReference type="EMBL" id="PQXN01000005">
    <property type="protein sequence ID" value="TGO64858.1"/>
    <property type="molecule type" value="Genomic_DNA"/>
</dbReference>
<organism evidence="2 3">
    <name type="scientific">Botryotinia convoluta</name>
    <dbReference type="NCBI Taxonomy" id="54673"/>
    <lineage>
        <taxon>Eukaryota</taxon>
        <taxon>Fungi</taxon>
        <taxon>Dikarya</taxon>
        <taxon>Ascomycota</taxon>
        <taxon>Pezizomycotina</taxon>
        <taxon>Leotiomycetes</taxon>
        <taxon>Helotiales</taxon>
        <taxon>Sclerotiniaceae</taxon>
        <taxon>Botryotinia</taxon>
    </lineage>
</organism>
<comment type="caution">
    <text evidence="2">The sequence shown here is derived from an EMBL/GenBank/DDBJ whole genome shotgun (WGS) entry which is preliminary data.</text>
</comment>
<gene>
    <name evidence="2" type="ORF">BCON_0005g00560</name>
</gene>
<evidence type="ECO:0000313" key="2">
    <source>
        <dbReference type="EMBL" id="TGO64858.1"/>
    </source>
</evidence>
<sequence>MDIASAKFGWRSWSTMEDGSGTITYFFVDQTALTGRSGLGWFDGGDEEDEERDYGGPEEEDGEGYG</sequence>
<feature type="compositionally biased region" description="Acidic residues" evidence="1">
    <location>
        <begin position="44"/>
        <end position="66"/>
    </location>
</feature>
<proteinExistence type="predicted"/>
<reference evidence="2 3" key="1">
    <citation type="submission" date="2017-12" db="EMBL/GenBank/DDBJ databases">
        <title>Comparative genomics of Botrytis spp.</title>
        <authorList>
            <person name="Valero-Jimenez C.A."/>
            <person name="Tapia P."/>
            <person name="Veloso J."/>
            <person name="Silva-Moreno E."/>
            <person name="Staats M."/>
            <person name="Valdes J.H."/>
            <person name="Van Kan J.A.L."/>
        </authorList>
    </citation>
    <scope>NUCLEOTIDE SEQUENCE [LARGE SCALE GENOMIC DNA]</scope>
    <source>
        <strain evidence="2 3">MUCL11595</strain>
    </source>
</reference>
<protein>
    <submittedName>
        <fullName evidence="2">Uncharacterized protein</fullName>
    </submittedName>
</protein>
<dbReference type="Proteomes" id="UP000297527">
    <property type="component" value="Unassembled WGS sequence"/>
</dbReference>